<name>A0A9W9LBR3_9EURO</name>
<dbReference type="InterPro" id="IPR029052">
    <property type="entry name" value="Metallo-depent_PP-like"/>
</dbReference>
<comment type="caution">
    <text evidence="4">The sequence shown here is derived from an EMBL/GenBank/DDBJ whole genome shotgun (WGS) entry which is preliminary data.</text>
</comment>
<keyword evidence="2" id="KW-0812">Transmembrane</keyword>
<feature type="transmembrane region" description="Helical" evidence="2">
    <location>
        <begin position="48"/>
        <end position="67"/>
    </location>
</feature>
<organism evidence="4 5">
    <name type="scientific">Penicillium bovifimosum</name>
    <dbReference type="NCBI Taxonomy" id="126998"/>
    <lineage>
        <taxon>Eukaryota</taxon>
        <taxon>Fungi</taxon>
        <taxon>Dikarya</taxon>
        <taxon>Ascomycota</taxon>
        <taxon>Pezizomycotina</taxon>
        <taxon>Eurotiomycetes</taxon>
        <taxon>Eurotiomycetidae</taxon>
        <taxon>Eurotiales</taxon>
        <taxon>Aspergillaceae</taxon>
        <taxon>Penicillium</taxon>
    </lineage>
</organism>
<accession>A0A9W9LBR3</accession>
<dbReference type="RefSeq" id="XP_056526552.1">
    <property type="nucleotide sequence ID" value="XM_056661386.1"/>
</dbReference>
<dbReference type="InterPro" id="IPR004843">
    <property type="entry name" value="Calcineurin-like_PHP"/>
</dbReference>
<sequence>MNTAREGWKSDPRGDAQQASNSPTDNTESPRWLQTAYSAASAPRFRRYALIYLALLILAWIGWRLLLHPPRLQERTSSELDDLIRIRTLDPQFVPSDLANLDADTKSQSQKRLIIVGDVHGCRDELVRLLEKVAFKQANDHLIFVGDMISKGPDSKGVVDLARQCSASSVRGNHEDRILRLRRMAKTGTLATPSGKDSSKERAERALASSLSDEQVQWLEACPVILDIGQVPGMGRVVVVHAGLDPGVELEEQDLLSVMTMRTLDPDTNLPSPKKKGVKWAEVFDKQQSALYSSLESSAEDPRSKTVTVVYGHDASSSLSIRTFTKGLDSGCVNGGELTALVIGDGGKQSIVQVSCRDYRKS</sequence>
<proteinExistence type="predicted"/>
<dbReference type="AlphaFoldDB" id="A0A9W9LBR3"/>
<reference evidence="4" key="1">
    <citation type="submission" date="2022-11" db="EMBL/GenBank/DDBJ databases">
        <authorList>
            <person name="Petersen C."/>
        </authorList>
    </citation>
    <scope>NUCLEOTIDE SEQUENCE</scope>
    <source>
        <strain evidence="4">IBT 22155</strain>
    </source>
</reference>
<feature type="compositionally biased region" description="Basic and acidic residues" evidence="1">
    <location>
        <begin position="1"/>
        <end position="14"/>
    </location>
</feature>
<dbReference type="PANTHER" id="PTHR42850:SF4">
    <property type="entry name" value="ZINC-DEPENDENT ENDOPOLYPHOSPHATASE"/>
    <property type="match status" value="1"/>
</dbReference>
<evidence type="ECO:0000256" key="2">
    <source>
        <dbReference type="SAM" id="Phobius"/>
    </source>
</evidence>
<dbReference type="Pfam" id="PF00149">
    <property type="entry name" value="Metallophos"/>
    <property type="match status" value="1"/>
</dbReference>
<dbReference type="PANTHER" id="PTHR42850">
    <property type="entry name" value="METALLOPHOSPHOESTERASE"/>
    <property type="match status" value="1"/>
</dbReference>
<dbReference type="SUPFAM" id="SSF56300">
    <property type="entry name" value="Metallo-dependent phosphatases"/>
    <property type="match status" value="1"/>
</dbReference>
<feature type="compositionally biased region" description="Polar residues" evidence="1">
    <location>
        <begin position="17"/>
        <end position="29"/>
    </location>
</feature>
<evidence type="ECO:0000313" key="5">
    <source>
        <dbReference type="Proteomes" id="UP001149079"/>
    </source>
</evidence>
<evidence type="ECO:0000259" key="3">
    <source>
        <dbReference type="Pfam" id="PF00149"/>
    </source>
</evidence>
<dbReference type="GO" id="GO:0000298">
    <property type="term" value="F:endopolyphosphatase activity"/>
    <property type="evidence" value="ECO:0007669"/>
    <property type="project" value="TreeGrafter"/>
</dbReference>
<evidence type="ECO:0000313" key="4">
    <source>
        <dbReference type="EMBL" id="KAJ5146078.1"/>
    </source>
</evidence>
<reference evidence="4" key="2">
    <citation type="journal article" date="2023" name="IMA Fungus">
        <title>Comparative genomic study of the Penicillium genus elucidates a diverse pangenome and 15 lateral gene transfer events.</title>
        <authorList>
            <person name="Petersen C."/>
            <person name="Sorensen T."/>
            <person name="Nielsen M.R."/>
            <person name="Sondergaard T.E."/>
            <person name="Sorensen J.L."/>
            <person name="Fitzpatrick D.A."/>
            <person name="Frisvad J.C."/>
            <person name="Nielsen K.L."/>
        </authorList>
    </citation>
    <scope>NUCLEOTIDE SEQUENCE</scope>
    <source>
        <strain evidence="4">IBT 22155</strain>
    </source>
</reference>
<dbReference type="OrthoDB" id="10267127at2759"/>
<protein>
    <recommendedName>
        <fullName evidence="3">Calcineurin-like phosphoesterase domain-containing protein</fullName>
    </recommendedName>
</protein>
<feature type="region of interest" description="Disordered" evidence="1">
    <location>
        <begin position="1"/>
        <end position="31"/>
    </location>
</feature>
<dbReference type="CDD" id="cd00144">
    <property type="entry name" value="MPP_PPP_family"/>
    <property type="match status" value="1"/>
</dbReference>
<keyword evidence="5" id="KW-1185">Reference proteome</keyword>
<dbReference type="GeneID" id="81400556"/>
<keyword evidence="2" id="KW-0472">Membrane</keyword>
<keyword evidence="2" id="KW-1133">Transmembrane helix</keyword>
<dbReference type="GO" id="GO:0006798">
    <property type="term" value="P:polyphosphate catabolic process"/>
    <property type="evidence" value="ECO:0007669"/>
    <property type="project" value="TreeGrafter"/>
</dbReference>
<dbReference type="Gene3D" id="3.60.21.10">
    <property type="match status" value="1"/>
</dbReference>
<evidence type="ECO:0000256" key="1">
    <source>
        <dbReference type="SAM" id="MobiDB-lite"/>
    </source>
</evidence>
<dbReference type="GO" id="GO:0016791">
    <property type="term" value="F:phosphatase activity"/>
    <property type="evidence" value="ECO:0007669"/>
    <property type="project" value="TreeGrafter"/>
</dbReference>
<dbReference type="GO" id="GO:0005737">
    <property type="term" value="C:cytoplasm"/>
    <property type="evidence" value="ECO:0007669"/>
    <property type="project" value="TreeGrafter"/>
</dbReference>
<gene>
    <name evidence="4" type="ORF">N7515_000642</name>
</gene>
<dbReference type="Proteomes" id="UP001149079">
    <property type="component" value="Unassembled WGS sequence"/>
</dbReference>
<feature type="domain" description="Calcineurin-like phosphoesterase" evidence="3">
    <location>
        <begin position="112"/>
        <end position="282"/>
    </location>
</feature>
<dbReference type="InterPro" id="IPR050126">
    <property type="entry name" value="Ap4A_hydrolase"/>
</dbReference>
<dbReference type="EMBL" id="JAPQKL010000001">
    <property type="protein sequence ID" value="KAJ5146078.1"/>
    <property type="molecule type" value="Genomic_DNA"/>
</dbReference>